<evidence type="ECO:0000259" key="1">
    <source>
        <dbReference type="Pfam" id="PF04607"/>
    </source>
</evidence>
<reference evidence="2" key="2">
    <citation type="submission" date="2023-05" db="EMBL/GenBank/DDBJ databases">
        <authorList>
            <consortium name="Lawrence Berkeley National Laboratory"/>
            <person name="Steindorff A."/>
            <person name="Hensen N."/>
            <person name="Bonometti L."/>
            <person name="Westerberg I."/>
            <person name="Brannstrom I.O."/>
            <person name="Guillou S."/>
            <person name="Cros-Aarteil S."/>
            <person name="Calhoun S."/>
            <person name="Haridas S."/>
            <person name="Kuo A."/>
            <person name="Mondo S."/>
            <person name="Pangilinan J."/>
            <person name="Riley R."/>
            <person name="Labutti K."/>
            <person name="Andreopoulos B."/>
            <person name="Lipzen A."/>
            <person name="Chen C."/>
            <person name="Yanf M."/>
            <person name="Daum C."/>
            <person name="Ng V."/>
            <person name="Clum A."/>
            <person name="Ohm R."/>
            <person name="Martin F."/>
            <person name="Silar P."/>
            <person name="Natvig D."/>
            <person name="Lalanne C."/>
            <person name="Gautier V."/>
            <person name="Ament-Velasquez S.L."/>
            <person name="Kruys A."/>
            <person name="Hutchinson M.I."/>
            <person name="Powell A.J."/>
            <person name="Barry K."/>
            <person name="Miller A.N."/>
            <person name="Grigoriev I.V."/>
            <person name="Debuchy R."/>
            <person name="Gladieux P."/>
            <person name="Thoren M.H."/>
            <person name="Johannesson H."/>
        </authorList>
    </citation>
    <scope>NUCLEOTIDE SEQUENCE</scope>
    <source>
        <strain evidence="2">PSN293</strain>
    </source>
</reference>
<dbReference type="Gene3D" id="3.30.460.10">
    <property type="entry name" value="Beta Polymerase, domain 2"/>
    <property type="match status" value="1"/>
</dbReference>
<dbReference type="Pfam" id="PF04607">
    <property type="entry name" value="RelA_SpoT"/>
    <property type="match status" value="1"/>
</dbReference>
<proteinExistence type="predicted"/>
<dbReference type="InterPro" id="IPR007685">
    <property type="entry name" value="RelA_SpoT"/>
</dbReference>
<dbReference type="GO" id="GO:0015969">
    <property type="term" value="P:guanosine tetraphosphate metabolic process"/>
    <property type="evidence" value="ECO:0007669"/>
    <property type="project" value="InterPro"/>
</dbReference>
<dbReference type="SUPFAM" id="SSF81301">
    <property type="entry name" value="Nucleotidyltransferase"/>
    <property type="match status" value="1"/>
</dbReference>
<evidence type="ECO:0000313" key="3">
    <source>
        <dbReference type="Proteomes" id="UP001301769"/>
    </source>
</evidence>
<dbReference type="AlphaFoldDB" id="A0AAN6XSA1"/>
<accession>A0AAN6XSA1</accession>
<dbReference type="Proteomes" id="UP001301769">
    <property type="component" value="Unassembled WGS sequence"/>
</dbReference>
<keyword evidence="3" id="KW-1185">Reference proteome</keyword>
<sequence length="140" mass="16676">IFDEIHDLVGLRIVLQYPDDMQRAIDFIKGNFSEVRQPAVFRSDREVGRYWKPWFGAYQTRNYRLRLEDQKCRTLSQFCGVLFEIQLTTIAEDLYNRFAHTFLYKGLPETLSRQDEMVIDMAHGISLCYSLCLMYMKENL</sequence>
<comment type="caution">
    <text evidence="2">The sequence shown here is derived from an EMBL/GenBank/DDBJ whole genome shotgun (WGS) entry which is preliminary data.</text>
</comment>
<feature type="domain" description="RelA/SpoT" evidence="1">
    <location>
        <begin position="2"/>
        <end position="105"/>
    </location>
</feature>
<name>A0AAN6XSA1_9PEZI</name>
<dbReference type="EMBL" id="MU858800">
    <property type="protein sequence ID" value="KAK4205814.1"/>
    <property type="molecule type" value="Genomic_DNA"/>
</dbReference>
<dbReference type="InterPro" id="IPR043519">
    <property type="entry name" value="NT_sf"/>
</dbReference>
<organism evidence="2 3">
    <name type="scientific">Rhypophila decipiens</name>
    <dbReference type="NCBI Taxonomy" id="261697"/>
    <lineage>
        <taxon>Eukaryota</taxon>
        <taxon>Fungi</taxon>
        <taxon>Dikarya</taxon>
        <taxon>Ascomycota</taxon>
        <taxon>Pezizomycotina</taxon>
        <taxon>Sordariomycetes</taxon>
        <taxon>Sordariomycetidae</taxon>
        <taxon>Sordariales</taxon>
        <taxon>Naviculisporaceae</taxon>
        <taxon>Rhypophila</taxon>
    </lineage>
</organism>
<feature type="non-terminal residue" evidence="2">
    <location>
        <position position="140"/>
    </location>
</feature>
<feature type="non-terminal residue" evidence="2">
    <location>
        <position position="1"/>
    </location>
</feature>
<gene>
    <name evidence="2" type="ORF">QBC37DRAFT_248112</name>
</gene>
<protein>
    <recommendedName>
        <fullName evidence="1">RelA/SpoT domain-containing protein</fullName>
    </recommendedName>
</protein>
<reference evidence="2" key="1">
    <citation type="journal article" date="2023" name="Mol. Phylogenet. Evol.">
        <title>Genome-scale phylogeny and comparative genomics of the fungal order Sordariales.</title>
        <authorList>
            <person name="Hensen N."/>
            <person name="Bonometti L."/>
            <person name="Westerberg I."/>
            <person name="Brannstrom I.O."/>
            <person name="Guillou S."/>
            <person name="Cros-Aarteil S."/>
            <person name="Calhoun S."/>
            <person name="Haridas S."/>
            <person name="Kuo A."/>
            <person name="Mondo S."/>
            <person name="Pangilinan J."/>
            <person name="Riley R."/>
            <person name="LaButti K."/>
            <person name="Andreopoulos B."/>
            <person name="Lipzen A."/>
            <person name="Chen C."/>
            <person name="Yan M."/>
            <person name="Daum C."/>
            <person name="Ng V."/>
            <person name="Clum A."/>
            <person name="Steindorff A."/>
            <person name="Ohm R.A."/>
            <person name="Martin F."/>
            <person name="Silar P."/>
            <person name="Natvig D.O."/>
            <person name="Lalanne C."/>
            <person name="Gautier V."/>
            <person name="Ament-Velasquez S.L."/>
            <person name="Kruys A."/>
            <person name="Hutchinson M.I."/>
            <person name="Powell A.J."/>
            <person name="Barry K."/>
            <person name="Miller A.N."/>
            <person name="Grigoriev I.V."/>
            <person name="Debuchy R."/>
            <person name="Gladieux P."/>
            <person name="Hiltunen Thoren M."/>
            <person name="Johannesson H."/>
        </authorList>
    </citation>
    <scope>NUCLEOTIDE SEQUENCE</scope>
    <source>
        <strain evidence="2">PSN293</strain>
    </source>
</reference>
<evidence type="ECO:0000313" key="2">
    <source>
        <dbReference type="EMBL" id="KAK4205814.1"/>
    </source>
</evidence>